<gene>
    <name evidence="11" type="ORF">M427DRAFT_94045</name>
</gene>
<evidence type="ECO:0000256" key="8">
    <source>
        <dbReference type="ARBA" id="ARBA00023274"/>
    </source>
</evidence>
<dbReference type="OrthoDB" id="4771285at2759"/>
<organism evidence="11 12">
    <name type="scientific">Gonapodya prolifera (strain JEL478)</name>
    <name type="common">Monoblepharis prolifera</name>
    <dbReference type="NCBI Taxonomy" id="1344416"/>
    <lineage>
        <taxon>Eukaryota</taxon>
        <taxon>Fungi</taxon>
        <taxon>Fungi incertae sedis</taxon>
        <taxon>Chytridiomycota</taxon>
        <taxon>Chytridiomycota incertae sedis</taxon>
        <taxon>Monoblepharidomycetes</taxon>
        <taxon>Monoblepharidales</taxon>
        <taxon>Gonapodyaceae</taxon>
        <taxon>Gonapodya</taxon>
    </lineage>
</organism>
<dbReference type="Gene3D" id="1.10.246.90">
    <property type="entry name" value="Nop domain"/>
    <property type="match status" value="1"/>
</dbReference>
<dbReference type="InterPro" id="IPR002687">
    <property type="entry name" value="Nop_dom"/>
</dbReference>
<dbReference type="SMART" id="SM00931">
    <property type="entry name" value="NOSIC"/>
    <property type="match status" value="1"/>
</dbReference>
<dbReference type="InterPro" id="IPR042239">
    <property type="entry name" value="Nop_C"/>
</dbReference>
<dbReference type="PROSITE" id="PS51358">
    <property type="entry name" value="NOP"/>
    <property type="match status" value="1"/>
</dbReference>
<dbReference type="Proteomes" id="UP000070544">
    <property type="component" value="Unassembled WGS sequence"/>
</dbReference>
<dbReference type="GO" id="GO:0046540">
    <property type="term" value="C:U4/U6 x U5 tri-snRNP complex"/>
    <property type="evidence" value="ECO:0007669"/>
    <property type="project" value="EnsemblFungi"/>
</dbReference>
<dbReference type="InterPro" id="IPR012976">
    <property type="entry name" value="NOSIC"/>
</dbReference>
<dbReference type="GO" id="GO:0000244">
    <property type="term" value="P:spliceosomal tri-snRNP complex assembly"/>
    <property type="evidence" value="ECO:0007669"/>
    <property type="project" value="InterPro"/>
</dbReference>
<keyword evidence="6" id="KW-0508">mRNA splicing</keyword>
<dbReference type="GO" id="GO:0003723">
    <property type="term" value="F:RNA binding"/>
    <property type="evidence" value="ECO:0007669"/>
    <property type="project" value="UniProtKB-KW"/>
</dbReference>
<evidence type="ECO:0000256" key="9">
    <source>
        <dbReference type="SAM" id="MobiDB-lite"/>
    </source>
</evidence>
<dbReference type="SUPFAM" id="SSF89124">
    <property type="entry name" value="Nop domain"/>
    <property type="match status" value="1"/>
</dbReference>
<evidence type="ECO:0000256" key="7">
    <source>
        <dbReference type="ARBA" id="ARBA00023242"/>
    </source>
</evidence>
<evidence type="ECO:0000259" key="10">
    <source>
        <dbReference type="PROSITE" id="PS51358"/>
    </source>
</evidence>
<dbReference type="OMA" id="IGNGPMD"/>
<keyword evidence="7" id="KW-0539">Nucleus</keyword>
<dbReference type="GO" id="GO:0045292">
    <property type="term" value="P:mRNA cis splicing, via spliceosome"/>
    <property type="evidence" value="ECO:0007669"/>
    <property type="project" value="EnsemblFungi"/>
</dbReference>
<protein>
    <submittedName>
        <fullName evidence="11">Nop domain-containing protein</fullName>
    </submittedName>
</protein>
<dbReference type="GO" id="GO:0005687">
    <property type="term" value="C:U4 snRNP"/>
    <property type="evidence" value="ECO:0007669"/>
    <property type="project" value="TreeGrafter"/>
</dbReference>
<evidence type="ECO:0000256" key="5">
    <source>
        <dbReference type="ARBA" id="ARBA00022884"/>
    </source>
</evidence>
<evidence type="ECO:0000313" key="12">
    <source>
        <dbReference type="Proteomes" id="UP000070544"/>
    </source>
</evidence>
<dbReference type="STRING" id="1344416.A0A139AVU0"/>
<reference evidence="11 12" key="1">
    <citation type="journal article" date="2015" name="Genome Biol. Evol.">
        <title>Phylogenomic analyses indicate that early fungi evolved digesting cell walls of algal ancestors of land plants.</title>
        <authorList>
            <person name="Chang Y."/>
            <person name="Wang S."/>
            <person name="Sekimoto S."/>
            <person name="Aerts A.L."/>
            <person name="Choi C."/>
            <person name="Clum A."/>
            <person name="LaButti K.M."/>
            <person name="Lindquist E.A."/>
            <person name="Yee Ngan C."/>
            <person name="Ohm R.A."/>
            <person name="Salamov A.A."/>
            <person name="Grigoriev I.V."/>
            <person name="Spatafora J.W."/>
            <person name="Berbee M.L."/>
        </authorList>
    </citation>
    <scope>NUCLEOTIDE SEQUENCE [LARGE SCALE GENOMIC DNA]</scope>
    <source>
        <strain evidence="11 12">JEL478</strain>
    </source>
</reference>
<dbReference type="PANTHER" id="PTHR13904:SF0">
    <property type="entry name" value="U4_U6 SMALL NUCLEAR RIBONUCLEOPROTEIN PRP31"/>
    <property type="match status" value="1"/>
</dbReference>
<accession>A0A139AVU0</accession>
<feature type="compositionally biased region" description="Pro residues" evidence="9">
    <location>
        <begin position="329"/>
        <end position="343"/>
    </location>
</feature>
<dbReference type="InterPro" id="IPR036070">
    <property type="entry name" value="Nop_dom_sf"/>
</dbReference>
<evidence type="ECO:0000256" key="1">
    <source>
        <dbReference type="ARBA" id="ARBA00004123"/>
    </source>
</evidence>
<dbReference type="EMBL" id="KQ965734">
    <property type="protein sequence ID" value="KXS20852.1"/>
    <property type="molecule type" value="Genomic_DNA"/>
</dbReference>
<evidence type="ECO:0000256" key="4">
    <source>
        <dbReference type="ARBA" id="ARBA00022728"/>
    </source>
</evidence>
<feature type="region of interest" description="Disordered" evidence="9">
    <location>
        <begin position="1"/>
        <end position="29"/>
    </location>
</feature>
<keyword evidence="5" id="KW-0694">RNA-binding</keyword>
<feature type="compositionally biased region" description="Low complexity" evidence="9">
    <location>
        <begin position="474"/>
        <end position="488"/>
    </location>
</feature>
<keyword evidence="3" id="KW-0507">mRNA processing</keyword>
<keyword evidence="8" id="KW-0687">Ribonucleoprotein</keyword>
<feature type="region of interest" description="Disordered" evidence="9">
    <location>
        <begin position="327"/>
        <end position="358"/>
    </location>
</feature>
<evidence type="ECO:0000256" key="3">
    <source>
        <dbReference type="ARBA" id="ARBA00022664"/>
    </source>
</evidence>
<feature type="domain" description="Nop" evidence="10">
    <location>
        <begin position="211"/>
        <end position="329"/>
    </location>
</feature>
<comment type="subcellular location">
    <subcellularLocation>
        <location evidence="1">Nucleus</location>
    </subcellularLocation>
</comment>
<evidence type="ECO:0000256" key="6">
    <source>
        <dbReference type="ARBA" id="ARBA00023187"/>
    </source>
</evidence>
<dbReference type="Pfam" id="PF09785">
    <property type="entry name" value="Prp31_C"/>
    <property type="match status" value="1"/>
</dbReference>
<proteinExistence type="inferred from homology"/>
<keyword evidence="12" id="KW-1185">Reference proteome</keyword>
<dbReference type="Gene3D" id="1.10.287.4070">
    <property type="match status" value="1"/>
</dbReference>
<keyword evidence="4" id="KW-0747">Spliceosome</keyword>
<name>A0A139AVU0_GONPJ</name>
<dbReference type="AlphaFoldDB" id="A0A139AVU0"/>
<comment type="similarity">
    <text evidence="2">Belongs to the PRP31 family.</text>
</comment>
<feature type="compositionally biased region" description="Acidic residues" evidence="9">
    <location>
        <begin position="13"/>
        <end position="26"/>
    </location>
</feature>
<dbReference type="PANTHER" id="PTHR13904">
    <property type="entry name" value="PRE-MRNA SPLICING FACTOR PRP31"/>
    <property type="match status" value="1"/>
</dbReference>
<dbReference type="FunFam" id="1.10.287.4070:FF:000003">
    <property type="entry name" value="U4/U6 small nuclear ribonucleoprotein PRP31"/>
    <property type="match status" value="1"/>
</dbReference>
<sequence length="501" mass="54329">MGEDGDVKVEGSGGEDSEDDEMEVDEAEAKKRLEAEIDKKLRGADDVKSVAKLLTSKNFTDIIKRIEHFKSVPRSQSIIGPVEEDPEYKVIITANNIVGDIDSEILVVHKYMRDHYAPRFPELDNLVPNPFDYARTVQTIGVERDLSKVDLRPVLPQSLVVVLSVTASTTIGKPLPESEIKKVTDAADMIVELDAAKRKIYEYVESRMSFLAPNLTAVVGSSTSAKLVGGAGGLSNLSKIPSCNIEVIGSSKRANTGLSILGQERHRGFLHASEFVQGVPPEWRRKAVRLAAAKCALAARMDRAGDYPDGSKGQGWLEEITKRLDKAMEPPPGKAQKPLPAPDEVPKKRRGGRRVRKMKEQYVMTEVRKASNRMHFGVAEEEAMVMGSTKGLGVVGHTGKVRMAADQRVKPRIQKLSTPSQSSGTSGLASSIAFTPIQGIELNNPEAQKQKINDINAKWFGAFKGFVKVEKANGSAASGEGANASKSSMGPPPPRPNGKSV</sequence>
<dbReference type="Pfam" id="PF01798">
    <property type="entry name" value="Nop"/>
    <property type="match status" value="1"/>
</dbReference>
<dbReference type="InterPro" id="IPR019175">
    <property type="entry name" value="Prp31_C"/>
</dbReference>
<evidence type="ECO:0000313" key="11">
    <source>
        <dbReference type="EMBL" id="KXS20852.1"/>
    </source>
</evidence>
<dbReference type="FunFam" id="1.10.246.90:FF:000002">
    <property type="entry name" value="U4/U6 small nuclear ribonucleoprotein Prp31"/>
    <property type="match status" value="1"/>
</dbReference>
<feature type="region of interest" description="Disordered" evidence="9">
    <location>
        <begin position="474"/>
        <end position="501"/>
    </location>
</feature>
<dbReference type="InterPro" id="IPR027105">
    <property type="entry name" value="Prp31"/>
</dbReference>
<dbReference type="GO" id="GO:0071011">
    <property type="term" value="C:precatalytic spliceosome"/>
    <property type="evidence" value="ECO:0007669"/>
    <property type="project" value="TreeGrafter"/>
</dbReference>
<feature type="compositionally biased region" description="Basic residues" evidence="9">
    <location>
        <begin position="347"/>
        <end position="357"/>
    </location>
</feature>
<feature type="compositionally biased region" description="Pro residues" evidence="9">
    <location>
        <begin position="490"/>
        <end position="501"/>
    </location>
</feature>
<evidence type="ECO:0000256" key="2">
    <source>
        <dbReference type="ARBA" id="ARBA00005572"/>
    </source>
</evidence>